<gene>
    <name evidence="1" type="ORF">HCEG_00328</name>
</gene>
<reference evidence="2" key="1">
    <citation type="submission" date="2008-07" db="EMBL/GenBank/DDBJ databases">
        <title>Annotation of Ajellomyces capsulatus strain H88.</title>
        <authorList>
            <person name="Champion M."/>
            <person name="Cuomo C."/>
            <person name="Ma L.-J."/>
            <person name="Henn M.R."/>
            <person name="Sil A."/>
            <person name="Goldman B."/>
            <person name="Young S.K."/>
            <person name="Kodira C.D."/>
            <person name="Zeng Q."/>
            <person name="Koehrsen M."/>
            <person name="Alvarado L."/>
            <person name="Berlin A."/>
            <person name="Borenstein D."/>
            <person name="Chen Z."/>
            <person name="Engels R."/>
            <person name="Freedman E."/>
            <person name="Gellesch M."/>
            <person name="Goldberg J."/>
            <person name="Griggs A."/>
            <person name="Gujja S."/>
            <person name="Heiman D."/>
            <person name="Hepburn T."/>
            <person name="Howarth C."/>
            <person name="Jen D."/>
            <person name="Larson L."/>
            <person name="Lewis B."/>
            <person name="Mehta T."/>
            <person name="Park D."/>
            <person name="Pearson M."/>
            <person name="Roberts A."/>
            <person name="Saif S."/>
            <person name="Shea T."/>
            <person name="Shenoy N."/>
            <person name="Sisk P."/>
            <person name="Stolte C."/>
            <person name="Sykes S."/>
            <person name="Walk T."/>
            <person name="White J."/>
            <person name="Yandava C."/>
            <person name="Klein B."/>
            <person name="McEwen J.G."/>
            <person name="Puccia R."/>
            <person name="Goldman G.H."/>
            <person name="Felipe M.S."/>
            <person name="Nino-Vega G."/>
            <person name="San-Blas G."/>
            <person name="Taylor J."/>
            <person name="Mendoza L."/>
            <person name="Galagan J."/>
            <person name="Nusbaum C."/>
            <person name="Birren B."/>
        </authorList>
    </citation>
    <scope>NUCLEOTIDE SEQUENCE [LARGE SCALE GENOMIC DNA]</scope>
    <source>
        <strain evidence="2">H88</strain>
    </source>
</reference>
<protein>
    <submittedName>
        <fullName evidence="1">Uncharacterized protein</fullName>
    </submittedName>
</protein>
<dbReference type="AlphaFoldDB" id="F0U8W4"/>
<accession>F0U8W4</accession>
<name>F0U8W4_AJEC8</name>
<dbReference type="Proteomes" id="UP000008142">
    <property type="component" value="Unassembled WGS sequence"/>
</dbReference>
<proteinExistence type="predicted"/>
<evidence type="ECO:0000313" key="2">
    <source>
        <dbReference type="Proteomes" id="UP000008142"/>
    </source>
</evidence>
<organism evidence="2">
    <name type="scientific">Ajellomyces capsulatus (strain H88)</name>
    <name type="common">Darling's disease fungus</name>
    <name type="synonym">Histoplasma capsulatum</name>
    <dbReference type="NCBI Taxonomy" id="544711"/>
    <lineage>
        <taxon>Eukaryota</taxon>
        <taxon>Fungi</taxon>
        <taxon>Dikarya</taxon>
        <taxon>Ascomycota</taxon>
        <taxon>Pezizomycotina</taxon>
        <taxon>Eurotiomycetes</taxon>
        <taxon>Eurotiomycetidae</taxon>
        <taxon>Onygenales</taxon>
        <taxon>Ajellomycetaceae</taxon>
        <taxon>Histoplasma</taxon>
    </lineage>
</organism>
<sequence length="155" mass="17182">MVDRSATVERPPVNLAREDPAPASLGRLIHRAERNRRHGQEIKGLGPKNGASNVTHRGACSLIGAAFQRVSLLTNWASWPLLENGADLERRQGSQGGHPNSYVSMWRRRPPATDDYIFPARRSLHLSQATLRQSPVRLDCHGGSLLRSIHSRAKT</sequence>
<evidence type="ECO:0000313" key="1">
    <source>
        <dbReference type="EMBL" id="EGC40966.1"/>
    </source>
</evidence>
<dbReference type="EMBL" id="DS990636">
    <property type="protein sequence ID" value="EGC40966.1"/>
    <property type="molecule type" value="Genomic_DNA"/>
</dbReference>
<dbReference type="HOGENOM" id="CLU_1694985_0_0_1"/>